<proteinExistence type="inferred from homology"/>
<dbReference type="PANTHER" id="PTHR43245">
    <property type="entry name" value="BIFUNCTIONAL POLYMYXIN RESISTANCE PROTEIN ARNA"/>
    <property type="match status" value="1"/>
</dbReference>
<keyword evidence="5" id="KW-1185">Reference proteome</keyword>
<feature type="domain" description="3-beta hydroxysteroid dehydrogenase/isomerase" evidence="3">
    <location>
        <begin position="34"/>
        <end position="302"/>
    </location>
</feature>
<evidence type="ECO:0000259" key="3">
    <source>
        <dbReference type="Pfam" id="PF01073"/>
    </source>
</evidence>
<dbReference type="PANTHER" id="PTHR43245:SF51">
    <property type="entry name" value="SHORT CHAIN DEHYDROGENASE_REDUCTASE FAMILY 42E, MEMBER 2"/>
    <property type="match status" value="1"/>
</dbReference>
<evidence type="ECO:0000313" key="5">
    <source>
        <dbReference type="Proteomes" id="UP001203423"/>
    </source>
</evidence>
<dbReference type="RefSeq" id="WP_248939008.1">
    <property type="nucleotide sequence ID" value="NZ_JAKIKS010000010.1"/>
</dbReference>
<organism evidence="4 5">
    <name type="scientific">Shewanella surugensis</name>
    <dbReference type="NCBI Taxonomy" id="212020"/>
    <lineage>
        <taxon>Bacteria</taxon>
        <taxon>Pseudomonadati</taxon>
        <taxon>Pseudomonadota</taxon>
        <taxon>Gammaproteobacteria</taxon>
        <taxon>Alteromonadales</taxon>
        <taxon>Shewanellaceae</taxon>
        <taxon>Shewanella</taxon>
    </lineage>
</organism>
<sequence>MNHSELQIPCLKTFNVKEQAALIELKSRVRRVFVTGAGGFLGRAICERLIAADIPVTGFARGGYPELTALGVNMIQGDITDKLALMLAMKECDLVFHVASKAGIWGSKQSYFSANVIGTDNVLEACQQLSIATLVYTSTPSVTFSGVDEAGIDESAPYADPFLNHYGESKAIAEQKVLAANATPLAEQGYLSTVALRPHLIWGPRDPHLVPRVIERAQRNKLKLVGMKDKQVDTLYIANAAYAHLLAALALTQPRIRNDIELSSRLTSSQNQTQSIKAAGKAYFISNDEPITMVDMLNRILACKGLPEVSQRVPSSLAYVVGAALELSYRLLRKQNEPIMTRFVARQLSTHHYFDISAAKQDLGYTPLISIDEGMQLLKCWLDRDNSPH</sequence>
<dbReference type="InterPro" id="IPR002225">
    <property type="entry name" value="3Beta_OHSteriod_DH/Estase"/>
</dbReference>
<dbReference type="Pfam" id="PF01073">
    <property type="entry name" value="3Beta_HSD"/>
    <property type="match status" value="1"/>
</dbReference>
<keyword evidence="2" id="KW-0560">Oxidoreductase</keyword>
<dbReference type="InterPro" id="IPR036291">
    <property type="entry name" value="NAD(P)-bd_dom_sf"/>
</dbReference>
<dbReference type="EMBL" id="JAKIKS010000010">
    <property type="protein sequence ID" value="MCL1123724.1"/>
    <property type="molecule type" value="Genomic_DNA"/>
</dbReference>
<name>A0ABT0L7R4_9GAMM</name>
<accession>A0ABT0L7R4</accession>
<comment type="similarity">
    <text evidence="1">Belongs to the 3-beta-HSD family.</text>
</comment>
<dbReference type="SUPFAM" id="SSF51735">
    <property type="entry name" value="NAD(P)-binding Rossmann-fold domains"/>
    <property type="match status" value="1"/>
</dbReference>
<comment type="caution">
    <text evidence="4">The sequence shown here is derived from an EMBL/GenBank/DDBJ whole genome shotgun (WGS) entry which is preliminary data.</text>
</comment>
<gene>
    <name evidence="4" type="ORF">L2764_04280</name>
</gene>
<dbReference type="Proteomes" id="UP001203423">
    <property type="component" value="Unassembled WGS sequence"/>
</dbReference>
<dbReference type="InterPro" id="IPR050177">
    <property type="entry name" value="Lipid_A_modif_metabolic_enz"/>
</dbReference>
<evidence type="ECO:0000313" key="4">
    <source>
        <dbReference type="EMBL" id="MCL1123724.1"/>
    </source>
</evidence>
<dbReference type="Gene3D" id="3.40.50.720">
    <property type="entry name" value="NAD(P)-binding Rossmann-like Domain"/>
    <property type="match status" value="1"/>
</dbReference>
<evidence type="ECO:0000256" key="2">
    <source>
        <dbReference type="ARBA" id="ARBA00023002"/>
    </source>
</evidence>
<evidence type="ECO:0000256" key="1">
    <source>
        <dbReference type="ARBA" id="ARBA00009219"/>
    </source>
</evidence>
<protein>
    <submittedName>
        <fullName evidence="4">NAD-dependent epimerase/dehydratase family protein</fullName>
    </submittedName>
</protein>
<reference evidence="4 5" key="1">
    <citation type="submission" date="2022-01" db="EMBL/GenBank/DDBJ databases">
        <title>Whole genome-based taxonomy of the Shewanellaceae.</title>
        <authorList>
            <person name="Martin-Rodriguez A.J."/>
        </authorList>
    </citation>
    <scope>NUCLEOTIDE SEQUENCE [LARGE SCALE GENOMIC DNA]</scope>
    <source>
        <strain evidence="4 5">DSM 17177</strain>
    </source>
</reference>